<dbReference type="PANTHER" id="PTHR31414:SF18">
    <property type="entry name" value="TRANSMEMBRANE PROTEIN-RELATED"/>
    <property type="match status" value="1"/>
</dbReference>
<reference evidence="2" key="1">
    <citation type="journal article" date="2013" name="Genome Biol.">
        <title>Reference genomes and transcriptomes of Nicotiana sylvestris and Nicotiana tomentosiformis.</title>
        <authorList>
            <person name="Sierro N."/>
            <person name="Battey J.N."/>
            <person name="Ouadi S."/>
            <person name="Bovet L."/>
            <person name="Goepfert S."/>
            <person name="Bakaher N."/>
            <person name="Peitsch M.C."/>
            <person name="Ivanov N.V."/>
        </authorList>
    </citation>
    <scope>NUCLEOTIDE SEQUENCE [LARGE SCALE GENOMIC DNA]</scope>
</reference>
<dbReference type="AlphaFoldDB" id="A0A1U7WVI2"/>
<dbReference type="RefSeq" id="XP_009783907.1">
    <property type="nucleotide sequence ID" value="XM_009785605.1"/>
</dbReference>
<sequence length="279" mass="31355">MDAKEESGVIPATEKKLVEIENESGSIQQSDDTSTIFTGIYGYAIAVVWLLFGLGYGLFLLASILCCKRKNRKLKKRSTCHSEHYYRCLILSAIFLTILAITATGLVLGGNEKFHSRTDTVVDIIIDTADGASETIYTTTEAMKEMNNGLEGTDLGKEAAHFLIPTSQSLDRQADDIHREARKNRRLIEKLLKIVYIVTTVVISLNLVAVISLSVFGIFKFRRTLKLLITLCWIFTTLCWFLFGIYYFLDNFAGDTCSACTRKFPVRSLQQQFELNSSL</sequence>
<dbReference type="GO" id="GO:0016020">
    <property type="term" value="C:membrane"/>
    <property type="evidence" value="ECO:0007669"/>
    <property type="project" value="TreeGrafter"/>
</dbReference>
<dbReference type="InterPro" id="IPR040283">
    <property type="entry name" value="DDB_G0292058-like"/>
</dbReference>
<dbReference type="eggNOG" id="ENOG502QVXZ">
    <property type="taxonomic scope" value="Eukaryota"/>
</dbReference>
<dbReference type="PANTHER" id="PTHR31414">
    <property type="entry name" value="TRANSMEMBRANE PROTEIN DDB_G0292058"/>
    <property type="match status" value="1"/>
</dbReference>
<feature type="transmembrane region" description="Helical" evidence="1">
    <location>
        <begin position="194"/>
        <end position="216"/>
    </location>
</feature>
<feature type="transmembrane region" description="Helical" evidence="1">
    <location>
        <begin position="228"/>
        <end position="249"/>
    </location>
</feature>
<gene>
    <name evidence="3" type="primary">LOC104232413</name>
</gene>
<feature type="transmembrane region" description="Helical" evidence="1">
    <location>
        <begin position="40"/>
        <end position="67"/>
    </location>
</feature>
<protein>
    <submittedName>
        <fullName evidence="3">Uncharacterized protein LOC104232413</fullName>
    </submittedName>
</protein>
<evidence type="ECO:0000256" key="1">
    <source>
        <dbReference type="SAM" id="Phobius"/>
    </source>
</evidence>
<evidence type="ECO:0000313" key="2">
    <source>
        <dbReference type="Proteomes" id="UP000189701"/>
    </source>
</evidence>
<keyword evidence="2" id="KW-1185">Reference proteome</keyword>
<keyword evidence="1" id="KW-0472">Membrane</keyword>
<dbReference type="Proteomes" id="UP000189701">
    <property type="component" value="Unplaced"/>
</dbReference>
<accession>A0A1U7WVI2</accession>
<keyword evidence="1" id="KW-0812">Transmembrane</keyword>
<feature type="transmembrane region" description="Helical" evidence="1">
    <location>
        <begin position="88"/>
        <end position="108"/>
    </location>
</feature>
<keyword evidence="1" id="KW-1133">Transmembrane helix</keyword>
<proteinExistence type="predicted"/>
<reference evidence="3" key="2">
    <citation type="submission" date="2025-08" db="UniProtKB">
        <authorList>
            <consortium name="RefSeq"/>
        </authorList>
    </citation>
    <scope>IDENTIFICATION</scope>
    <source>
        <tissue evidence="3">Leaf</tissue>
    </source>
</reference>
<dbReference type="STRING" id="4096.A0A1U7WVI2"/>
<evidence type="ECO:0000313" key="3">
    <source>
        <dbReference type="RefSeq" id="XP_009783907.1"/>
    </source>
</evidence>
<name>A0A1U7WVI2_NICSY</name>
<organism evidence="2 3">
    <name type="scientific">Nicotiana sylvestris</name>
    <name type="common">Wood tobacco</name>
    <name type="synonym">South American tobacco</name>
    <dbReference type="NCBI Taxonomy" id="4096"/>
    <lineage>
        <taxon>Eukaryota</taxon>
        <taxon>Viridiplantae</taxon>
        <taxon>Streptophyta</taxon>
        <taxon>Embryophyta</taxon>
        <taxon>Tracheophyta</taxon>
        <taxon>Spermatophyta</taxon>
        <taxon>Magnoliopsida</taxon>
        <taxon>eudicotyledons</taxon>
        <taxon>Gunneridae</taxon>
        <taxon>Pentapetalae</taxon>
        <taxon>asterids</taxon>
        <taxon>lamiids</taxon>
        <taxon>Solanales</taxon>
        <taxon>Solanaceae</taxon>
        <taxon>Nicotianoideae</taxon>
        <taxon>Nicotianeae</taxon>
        <taxon>Nicotiana</taxon>
    </lineage>
</organism>